<dbReference type="GO" id="GO:0050660">
    <property type="term" value="F:flavin adenine dinucleotide binding"/>
    <property type="evidence" value="ECO:0007669"/>
    <property type="project" value="InterPro"/>
</dbReference>
<dbReference type="Gene3D" id="3.30.560.10">
    <property type="entry name" value="Glucose Oxidase, domain 3"/>
    <property type="match status" value="1"/>
</dbReference>
<evidence type="ECO:0000259" key="3">
    <source>
        <dbReference type="Pfam" id="PF05199"/>
    </source>
</evidence>
<evidence type="ECO:0000313" key="4">
    <source>
        <dbReference type="EMBL" id="ODM88195.1"/>
    </source>
</evidence>
<dbReference type="GO" id="GO:0016614">
    <property type="term" value="F:oxidoreductase activity, acting on CH-OH group of donors"/>
    <property type="evidence" value="ECO:0007669"/>
    <property type="project" value="InterPro"/>
</dbReference>
<dbReference type="STRING" id="48709.A0A1D2M5E8"/>
<dbReference type="OrthoDB" id="269227at2759"/>
<accession>A0A1D2M5E8</accession>
<dbReference type="Proteomes" id="UP000094527">
    <property type="component" value="Unassembled WGS sequence"/>
</dbReference>
<reference evidence="4 5" key="1">
    <citation type="journal article" date="2016" name="Genome Biol. Evol.">
        <title>Gene Family Evolution Reflects Adaptation to Soil Environmental Stressors in the Genome of the Collembolan Orchesella cincta.</title>
        <authorList>
            <person name="Faddeeva-Vakhrusheva A."/>
            <person name="Derks M.F."/>
            <person name="Anvar S.Y."/>
            <person name="Agamennone V."/>
            <person name="Suring W."/>
            <person name="Smit S."/>
            <person name="van Straalen N.M."/>
            <person name="Roelofs D."/>
        </authorList>
    </citation>
    <scope>NUCLEOTIDE SEQUENCE [LARGE SCALE GENOMIC DNA]</scope>
    <source>
        <tissue evidence="4">Mixed pool</tissue>
    </source>
</reference>
<dbReference type="EMBL" id="LJIJ01003982">
    <property type="protein sequence ID" value="ODM88195.1"/>
    <property type="molecule type" value="Genomic_DNA"/>
</dbReference>
<organism evidence="4 5">
    <name type="scientific">Orchesella cincta</name>
    <name type="common">Springtail</name>
    <name type="synonym">Podura cincta</name>
    <dbReference type="NCBI Taxonomy" id="48709"/>
    <lineage>
        <taxon>Eukaryota</taxon>
        <taxon>Metazoa</taxon>
        <taxon>Ecdysozoa</taxon>
        <taxon>Arthropoda</taxon>
        <taxon>Hexapoda</taxon>
        <taxon>Collembola</taxon>
        <taxon>Entomobryomorpha</taxon>
        <taxon>Entomobryoidea</taxon>
        <taxon>Orchesellidae</taxon>
        <taxon>Orchesellinae</taxon>
        <taxon>Orchesella</taxon>
    </lineage>
</organism>
<comment type="similarity">
    <text evidence="1">Belongs to the GMC oxidoreductase family.</text>
</comment>
<evidence type="ECO:0000313" key="5">
    <source>
        <dbReference type="Proteomes" id="UP000094527"/>
    </source>
</evidence>
<dbReference type="PANTHER" id="PTHR11552:SF147">
    <property type="entry name" value="CHOLINE DEHYDROGENASE, MITOCHONDRIAL"/>
    <property type="match status" value="1"/>
</dbReference>
<dbReference type="SUPFAM" id="SSF51905">
    <property type="entry name" value="FAD/NAD(P)-binding domain"/>
    <property type="match status" value="1"/>
</dbReference>
<protein>
    <submittedName>
        <fullName evidence="4">Glucose dehydrogenase [FAD, quinone]</fullName>
    </submittedName>
</protein>
<sequence>MLKKYLETGDGILGQLARRTTSIRSLLKSQTRWTRGLARSPNRATDKDVLLEGVDLMFKLLNSTTMQKYGAVYREDHHPACKGFEFFSRKYWKCVLNQKVQTVYHSVGPCSLGSVVDSKFRVQGILNLRVADASVFPAVPNANINGPVMMLAEKAAGDIFQTWRQGENPCHRSSGANYSCLSTHVGYDPTAANYFLGLLRSHNGLVSPHRPVRTRSVDSSSSTSDKMPGGSGAHIT</sequence>
<evidence type="ECO:0000256" key="2">
    <source>
        <dbReference type="SAM" id="MobiDB-lite"/>
    </source>
</evidence>
<keyword evidence="5" id="KW-1185">Reference proteome</keyword>
<dbReference type="InterPro" id="IPR036188">
    <property type="entry name" value="FAD/NAD-bd_sf"/>
</dbReference>
<dbReference type="InterPro" id="IPR012132">
    <property type="entry name" value="GMC_OxRdtase"/>
</dbReference>
<dbReference type="AlphaFoldDB" id="A0A1D2M5E8"/>
<dbReference type="Gene3D" id="3.50.50.60">
    <property type="entry name" value="FAD/NAD(P)-binding domain"/>
    <property type="match status" value="1"/>
</dbReference>
<dbReference type="PANTHER" id="PTHR11552">
    <property type="entry name" value="GLUCOSE-METHANOL-CHOLINE GMC OXIDOREDUCTASE"/>
    <property type="match status" value="1"/>
</dbReference>
<feature type="domain" description="Glucose-methanol-choline oxidoreductase C-terminal" evidence="3">
    <location>
        <begin position="43"/>
        <end position="152"/>
    </location>
</feature>
<name>A0A1D2M5E8_ORCCI</name>
<gene>
    <name evidence="4" type="ORF">Ocin01_18486</name>
</gene>
<dbReference type="SUPFAM" id="SSF54373">
    <property type="entry name" value="FAD-linked reductases, C-terminal domain"/>
    <property type="match status" value="1"/>
</dbReference>
<evidence type="ECO:0000256" key="1">
    <source>
        <dbReference type="ARBA" id="ARBA00010790"/>
    </source>
</evidence>
<feature type="region of interest" description="Disordered" evidence="2">
    <location>
        <begin position="207"/>
        <end position="236"/>
    </location>
</feature>
<proteinExistence type="inferred from homology"/>
<dbReference type="Pfam" id="PF05199">
    <property type="entry name" value="GMC_oxred_C"/>
    <property type="match status" value="1"/>
</dbReference>
<dbReference type="InterPro" id="IPR007867">
    <property type="entry name" value="GMC_OxRtase_C"/>
</dbReference>
<comment type="caution">
    <text evidence="4">The sequence shown here is derived from an EMBL/GenBank/DDBJ whole genome shotgun (WGS) entry which is preliminary data.</text>
</comment>